<evidence type="ECO:0000313" key="7">
    <source>
        <dbReference type="EMBL" id="QQK76870.1"/>
    </source>
</evidence>
<evidence type="ECO:0000256" key="3">
    <source>
        <dbReference type="ARBA" id="ARBA00023125"/>
    </source>
</evidence>
<dbReference type="KEGG" id="scia:HUG15_15725"/>
<keyword evidence="7" id="KW-0255">Endonuclease</keyword>
<keyword evidence="2" id="KW-0680">Restriction system</keyword>
<dbReference type="InterPro" id="IPR044946">
    <property type="entry name" value="Restrct_endonuc_typeI_TRD_sf"/>
</dbReference>
<dbReference type="Gene3D" id="3.90.220.20">
    <property type="entry name" value="DNA methylase specificity domains"/>
    <property type="match status" value="2"/>
</dbReference>
<evidence type="ECO:0000256" key="5">
    <source>
        <dbReference type="SAM" id="MobiDB-lite"/>
    </source>
</evidence>
<proteinExistence type="inferred from homology"/>
<keyword evidence="3" id="KW-0238">DNA-binding</keyword>
<reference evidence="7 8" key="1">
    <citation type="submission" date="2020-06" db="EMBL/GenBank/DDBJ databases">
        <title>Genomic analysis of Salicibibacter sp. NKC5-3.</title>
        <authorList>
            <person name="Oh Y.J."/>
        </authorList>
    </citation>
    <scope>NUCLEOTIDE SEQUENCE [LARGE SCALE GENOMIC DNA]</scope>
    <source>
        <strain evidence="7 8">NKC5-3</strain>
    </source>
</reference>
<sequence>MSEKKTNAVEELLEEALVPEEEQPYHVPRNWHWVKIKSLIKTMTSRDPKKLDSDTFNYIDIESIDNETQTLSKKKKLPLSEAPSRAKRAVNKSDVIISLVRPYLVNVALIEEDNELNIASTGFYVCRNKGGYVPKYLFNYLRSPDATIYLNLHTKGDNSPSVKGSDFKNIPVPLPPLHEQKRIADKVEHLLNKVDEAKQLIEEAKETFELRRSAILEKAFSGELTSSWRYENLEVESADNLYRRIRSSSNRKKKSKEEQELLSQAELQKIPATWIWVRLGDILEVNPPKEKLTDVNDEQQCSFIPMVSVSDATGEATSIETRPYEKVKKGYTYFRERDVIFAKITPCMENGKSAVLKGLRNGFGYGSTEFYVLRTNDYVNEKLIHLLVRSRKFRSEAKAVMTGAVGQQRVPKDFMKNYLFPLPPLEEQNEIVRIVESIFEKQEISNRLLETDKLEHLKQSLLSKAFKGELGTNDPSEESAEKLLKEVLQQQ</sequence>
<evidence type="ECO:0000256" key="4">
    <source>
        <dbReference type="ARBA" id="ARBA00038652"/>
    </source>
</evidence>
<dbReference type="RefSeq" id="WP_200123996.1">
    <property type="nucleotide sequence ID" value="NZ_CP054705.1"/>
</dbReference>
<dbReference type="SUPFAM" id="SSF116734">
    <property type="entry name" value="DNA methylase specificity domain"/>
    <property type="match status" value="2"/>
</dbReference>
<dbReference type="PANTHER" id="PTHR43140:SF1">
    <property type="entry name" value="TYPE I RESTRICTION ENZYME ECOKI SPECIFICITY SUBUNIT"/>
    <property type="match status" value="1"/>
</dbReference>
<evidence type="ECO:0000256" key="1">
    <source>
        <dbReference type="ARBA" id="ARBA00010923"/>
    </source>
</evidence>
<dbReference type="Pfam" id="PF01420">
    <property type="entry name" value="Methylase_S"/>
    <property type="match status" value="2"/>
</dbReference>
<evidence type="ECO:0000256" key="2">
    <source>
        <dbReference type="ARBA" id="ARBA00022747"/>
    </source>
</evidence>
<dbReference type="Proteomes" id="UP000595823">
    <property type="component" value="Chromosome"/>
</dbReference>
<feature type="region of interest" description="Disordered" evidence="5">
    <location>
        <begin position="468"/>
        <end position="491"/>
    </location>
</feature>
<evidence type="ECO:0000259" key="6">
    <source>
        <dbReference type="Pfam" id="PF01420"/>
    </source>
</evidence>
<dbReference type="InterPro" id="IPR000055">
    <property type="entry name" value="Restrct_endonuc_typeI_TRD"/>
</dbReference>
<keyword evidence="7" id="KW-0378">Hydrolase</keyword>
<dbReference type="GO" id="GO:0003677">
    <property type="term" value="F:DNA binding"/>
    <property type="evidence" value="ECO:0007669"/>
    <property type="project" value="UniProtKB-KW"/>
</dbReference>
<comment type="subunit">
    <text evidence="4">The methyltransferase is composed of M and S polypeptides.</text>
</comment>
<dbReference type="GO" id="GO:0004519">
    <property type="term" value="F:endonuclease activity"/>
    <property type="evidence" value="ECO:0007669"/>
    <property type="project" value="UniProtKB-KW"/>
</dbReference>
<organism evidence="7 8">
    <name type="scientific">Salicibibacter cibarius</name>
    <dbReference type="NCBI Taxonomy" id="2743000"/>
    <lineage>
        <taxon>Bacteria</taxon>
        <taxon>Bacillati</taxon>
        <taxon>Bacillota</taxon>
        <taxon>Bacilli</taxon>
        <taxon>Bacillales</taxon>
        <taxon>Bacillaceae</taxon>
        <taxon>Salicibibacter</taxon>
    </lineage>
</organism>
<dbReference type="GO" id="GO:0009307">
    <property type="term" value="P:DNA restriction-modification system"/>
    <property type="evidence" value="ECO:0007669"/>
    <property type="project" value="UniProtKB-KW"/>
</dbReference>
<name>A0A7T6Z4R1_9BACI</name>
<feature type="domain" description="Type I restriction modification DNA specificity" evidence="6">
    <location>
        <begin position="28"/>
        <end position="205"/>
    </location>
</feature>
<keyword evidence="8" id="KW-1185">Reference proteome</keyword>
<gene>
    <name evidence="7" type="ORF">HUG15_15725</name>
</gene>
<comment type="similarity">
    <text evidence="1">Belongs to the type-I restriction system S methylase family.</text>
</comment>
<keyword evidence="7" id="KW-0540">Nuclease</keyword>
<accession>A0A7T6Z4R1</accession>
<dbReference type="REBASE" id="481407">
    <property type="entry name" value="S.SspNKC53ORF15730P"/>
</dbReference>
<protein>
    <submittedName>
        <fullName evidence="7">Restriction endonuclease subunit S</fullName>
    </submittedName>
</protein>
<dbReference type="InterPro" id="IPR051212">
    <property type="entry name" value="Type-I_RE_S_subunit"/>
</dbReference>
<dbReference type="CDD" id="cd17260">
    <property type="entry name" value="RMtype1_S_EcoEI-TRD1-CR1_like"/>
    <property type="match status" value="1"/>
</dbReference>
<dbReference type="AlphaFoldDB" id="A0A7T6Z4R1"/>
<feature type="domain" description="Type I restriction modification DNA specificity" evidence="6">
    <location>
        <begin position="272"/>
        <end position="450"/>
    </location>
</feature>
<evidence type="ECO:0000313" key="8">
    <source>
        <dbReference type="Proteomes" id="UP000595823"/>
    </source>
</evidence>
<dbReference type="EMBL" id="CP054705">
    <property type="protein sequence ID" value="QQK76870.1"/>
    <property type="molecule type" value="Genomic_DNA"/>
</dbReference>
<dbReference type="PANTHER" id="PTHR43140">
    <property type="entry name" value="TYPE-1 RESTRICTION ENZYME ECOKI SPECIFICITY PROTEIN"/>
    <property type="match status" value="1"/>
</dbReference>